<keyword evidence="3" id="KW-1185">Reference proteome</keyword>
<evidence type="ECO:0000256" key="1">
    <source>
        <dbReference type="SAM" id="SignalP"/>
    </source>
</evidence>
<dbReference type="Proteomes" id="UP000254794">
    <property type="component" value="Unassembled WGS sequence"/>
</dbReference>
<reference evidence="2 3" key="1">
    <citation type="submission" date="2018-06" db="EMBL/GenBank/DDBJ databases">
        <authorList>
            <consortium name="Pathogen Informatics"/>
            <person name="Doyle S."/>
        </authorList>
    </citation>
    <scope>NUCLEOTIDE SEQUENCE [LARGE SCALE GENOMIC DNA]</scope>
    <source>
        <strain evidence="2 3">NCTC13316</strain>
    </source>
</reference>
<evidence type="ECO:0000313" key="2">
    <source>
        <dbReference type="EMBL" id="STX50060.1"/>
    </source>
</evidence>
<gene>
    <name evidence="2" type="ORF">NCTC13316_00125</name>
</gene>
<dbReference type="OrthoDB" id="9943909at2"/>
<name>A0A378JIJ4_9GAMM</name>
<sequence length="102" mass="12380">MKITKIVKIAVLSGSFIITPVVFSSSNQALSVGNKMMLAGHYGHNYWKYNNSWKYHNYHGKKIWWKNGYHGWHKGYKYNNWYYKGKYGPYKHWKHYSPYPYY</sequence>
<keyword evidence="1" id="KW-0732">Signal</keyword>
<dbReference type="AlphaFoldDB" id="A0A378JIJ4"/>
<feature type="chain" id="PRO_5016971112" evidence="1">
    <location>
        <begin position="25"/>
        <end position="102"/>
    </location>
</feature>
<proteinExistence type="predicted"/>
<accession>A0A378JIJ4</accession>
<feature type="signal peptide" evidence="1">
    <location>
        <begin position="1"/>
        <end position="24"/>
    </location>
</feature>
<organism evidence="2 3">
    <name type="scientific">Legionella busanensis</name>
    <dbReference type="NCBI Taxonomy" id="190655"/>
    <lineage>
        <taxon>Bacteria</taxon>
        <taxon>Pseudomonadati</taxon>
        <taxon>Pseudomonadota</taxon>
        <taxon>Gammaproteobacteria</taxon>
        <taxon>Legionellales</taxon>
        <taxon>Legionellaceae</taxon>
        <taxon>Legionella</taxon>
    </lineage>
</organism>
<dbReference type="EMBL" id="UGOD01000001">
    <property type="protein sequence ID" value="STX50060.1"/>
    <property type="molecule type" value="Genomic_DNA"/>
</dbReference>
<dbReference type="RefSeq" id="WP_115329543.1">
    <property type="nucleotide sequence ID" value="NZ_CAAAHP010000003.1"/>
</dbReference>
<evidence type="ECO:0000313" key="3">
    <source>
        <dbReference type="Proteomes" id="UP000254794"/>
    </source>
</evidence>
<protein>
    <submittedName>
        <fullName evidence="2">Uncharacterized protein</fullName>
    </submittedName>
</protein>